<reference evidence="3 4" key="1">
    <citation type="submission" date="2019-08" db="EMBL/GenBank/DDBJ databases">
        <title>Deep-cultivation of Planctomycetes and their phenomic and genomic characterization uncovers novel biology.</title>
        <authorList>
            <person name="Wiegand S."/>
            <person name="Jogler M."/>
            <person name="Boedeker C."/>
            <person name="Pinto D."/>
            <person name="Vollmers J."/>
            <person name="Rivas-Marin E."/>
            <person name="Kohn T."/>
            <person name="Peeters S.H."/>
            <person name="Heuer A."/>
            <person name="Rast P."/>
            <person name="Oberbeckmann S."/>
            <person name="Bunk B."/>
            <person name="Jeske O."/>
            <person name="Meyerdierks A."/>
            <person name="Storesund J.E."/>
            <person name="Kallscheuer N."/>
            <person name="Luecker S."/>
            <person name="Lage O.M."/>
            <person name="Pohl T."/>
            <person name="Merkel B.J."/>
            <person name="Hornburger P."/>
            <person name="Mueller R.-W."/>
            <person name="Bruemmer F."/>
            <person name="Labrenz M."/>
            <person name="Spormann A.M."/>
            <person name="Op Den Camp H."/>
            <person name="Overmann J."/>
            <person name="Amann R."/>
            <person name="Jetten M.S.M."/>
            <person name="Mascher T."/>
            <person name="Medema M.H."/>
            <person name="Devos D.P."/>
            <person name="Kaster A.-K."/>
            <person name="Ovreas L."/>
            <person name="Rohde M."/>
            <person name="Galperin M.Y."/>
            <person name="Jogler C."/>
        </authorList>
    </citation>
    <scope>NUCLEOTIDE SEQUENCE [LARGE SCALE GENOMIC DNA]</scope>
    <source>
        <strain evidence="3 4">LF1</strain>
    </source>
</reference>
<evidence type="ECO:0000313" key="3">
    <source>
        <dbReference type="EMBL" id="KAA1260250.1"/>
    </source>
</evidence>
<dbReference type="Pfam" id="PF07589">
    <property type="entry name" value="PEP-CTERM"/>
    <property type="match status" value="1"/>
</dbReference>
<comment type="caution">
    <text evidence="3">The sequence shown here is derived from an EMBL/GenBank/DDBJ whole genome shotgun (WGS) entry which is preliminary data.</text>
</comment>
<feature type="domain" description="Ice-binding protein C-terminal" evidence="2">
    <location>
        <begin position="279"/>
        <end position="302"/>
    </location>
</feature>
<gene>
    <name evidence="3" type="ORF">LF1_27890</name>
</gene>
<protein>
    <recommendedName>
        <fullName evidence="2">Ice-binding protein C-terminal domain-containing protein</fullName>
    </recommendedName>
</protein>
<evidence type="ECO:0000313" key="4">
    <source>
        <dbReference type="Proteomes" id="UP000322699"/>
    </source>
</evidence>
<dbReference type="InterPro" id="IPR013424">
    <property type="entry name" value="Ice-binding_C"/>
</dbReference>
<accession>A0A5B1CL48</accession>
<feature type="chain" id="PRO_5023026746" description="Ice-binding protein C-terminal domain-containing protein" evidence="1">
    <location>
        <begin position="27"/>
        <end position="304"/>
    </location>
</feature>
<dbReference type="OrthoDB" id="258228at2"/>
<dbReference type="AlphaFoldDB" id="A0A5B1CL48"/>
<name>A0A5B1CL48_9BACT</name>
<evidence type="ECO:0000256" key="1">
    <source>
        <dbReference type="SAM" id="SignalP"/>
    </source>
</evidence>
<sequence length="304" mass="30066" precursor="true">MKLKMMMVCAVLGSLLSATMVQRSDAADIRYISNGDWATASGWQGGVIPGVNDTARMNWGGATVTATSTVPNVGRIQIGVDESGTLEINSGGVVTTDSSGSQNGNVFAGNNGAVTGTLRVNNGGTLNVENILWAANDAAATGVIEINSGGTANVGNHLWLGSLGSATISIGGVLNQTGGILGLGTTNASTPSGGTAVVNILDGGLLALNNIAPGTSIQAGSSINLLGTGQLTVPGDLVGTLTGYAEANQLSGNGVAGVSNLLIDFNTTNPGFTTVSVTAIPEPGSAALLLGLGVSGICARRRKS</sequence>
<keyword evidence="1" id="KW-0732">Signal</keyword>
<organism evidence="3 4">
    <name type="scientific">Rubripirellula obstinata</name>
    <dbReference type="NCBI Taxonomy" id="406547"/>
    <lineage>
        <taxon>Bacteria</taxon>
        <taxon>Pseudomonadati</taxon>
        <taxon>Planctomycetota</taxon>
        <taxon>Planctomycetia</taxon>
        <taxon>Pirellulales</taxon>
        <taxon>Pirellulaceae</taxon>
        <taxon>Rubripirellula</taxon>
    </lineage>
</organism>
<proteinExistence type="predicted"/>
<dbReference type="RefSeq" id="WP_068260818.1">
    <property type="nucleotide sequence ID" value="NZ_LWSK01000019.1"/>
</dbReference>
<dbReference type="Proteomes" id="UP000322699">
    <property type="component" value="Unassembled WGS sequence"/>
</dbReference>
<dbReference type="EMBL" id="VRLW01000001">
    <property type="protein sequence ID" value="KAA1260250.1"/>
    <property type="molecule type" value="Genomic_DNA"/>
</dbReference>
<feature type="signal peptide" evidence="1">
    <location>
        <begin position="1"/>
        <end position="26"/>
    </location>
</feature>
<keyword evidence="4" id="KW-1185">Reference proteome</keyword>
<dbReference type="NCBIfam" id="TIGR02595">
    <property type="entry name" value="PEP_CTERM"/>
    <property type="match status" value="1"/>
</dbReference>
<evidence type="ECO:0000259" key="2">
    <source>
        <dbReference type="Pfam" id="PF07589"/>
    </source>
</evidence>